<keyword evidence="4" id="KW-1185">Reference proteome</keyword>
<proteinExistence type="predicted"/>
<evidence type="ECO:0000259" key="2">
    <source>
        <dbReference type="Pfam" id="PF08508"/>
    </source>
</evidence>
<keyword evidence="1" id="KW-0812">Transmembrane</keyword>
<evidence type="ECO:0000313" key="3">
    <source>
        <dbReference type="EMBL" id="ELR13640.1"/>
    </source>
</evidence>
<protein>
    <recommendedName>
        <fullName evidence="2">DUF1746 domain-containing protein</fullName>
    </recommendedName>
</protein>
<evidence type="ECO:0000313" key="4">
    <source>
        <dbReference type="Proteomes" id="UP000011083"/>
    </source>
</evidence>
<name>L8GKR0_ACACF</name>
<feature type="transmembrane region" description="Helical" evidence="1">
    <location>
        <begin position="31"/>
        <end position="51"/>
    </location>
</feature>
<dbReference type="EMBL" id="KB008087">
    <property type="protein sequence ID" value="ELR13640.1"/>
    <property type="molecule type" value="Genomic_DNA"/>
</dbReference>
<feature type="domain" description="DUF1746" evidence="2">
    <location>
        <begin position="28"/>
        <end position="125"/>
    </location>
</feature>
<dbReference type="RefSeq" id="XP_004335653.1">
    <property type="nucleotide sequence ID" value="XM_004335605.1"/>
</dbReference>
<dbReference type="VEuPathDB" id="AmoebaDB:ACA1_038250"/>
<dbReference type="GeneID" id="14914173"/>
<dbReference type="Pfam" id="PF08508">
    <property type="entry name" value="DUF1746"/>
    <property type="match status" value="1"/>
</dbReference>
<dbReference type="Proteomes" id="UP000011083">
    <property type="component" value="Unassembled WGS sequence"/>
</dbReference>
<dbReference type="InterPro" id="IPR013715">
    <property type="entry name" value="DUF1746"/>
</dbReference>
<feature type="transmembrane region" description="Helical" evidence="1">
    <location>
        <begin position="72"/>
        <end position="89"/>
    </location>
</feature>
<evidence type="ECO:0000256" key="1">
    <source>
        <dbReference type="SAM" id="Phobius"/>
    </source>
</evidence>
<dbReference type="KEGG" id="acan:ACA1_038250"/>
<dbReference type="AlphaFoldDB" id="L8GKR0"/>
<keyword evidence="1" id="KW-1133">Transmembrane helix</keyword>
<feature type="transmembrane region" description="Helical" evidence="1">
    <location>
        <begin position="109"/>
        <end position="132"/>
    </location>
</feature>
<accession>L8GKR0</accession>
<keyword evidence="1" id="KW-0472">Membrane</keyword>
<reference evidence="3 4" key="1">
    <citation type="journal article" date="2013" name="Genome Biol.">
        <title>Genome of Acanthamoeba castellanii highlights extensive lateral gene transfer and early evolution of tyrosine kinase signaling.</title>
        <authorList>
            <person name="Clarke M."/>
            <person name="Lohan A.J."/>
            <person name="Liu B."/>
            <person name="Lagkouvardos I."/>
            <person name="Roy S."/>
            <person name="Zafar N."/>
            <person name="Bertelli C."/>
            <person name="Schilde C."/>
            <person name="Kianianmomeni A."/>
            <person name="Burglin T.R."/>
            <person name="Frech C."/>
            <person name="Turcotte B."/>
            <person name="Kopec K.O."/>
            <person name="Synnott J.M."/>
            <person name="Choo C."/>
            <person name="Paponov I."/>
            <person name="Finkler A."/>
            <person name="Soon Heng Tan C."/>
            <person name="Hutchins A.P."/>
            <person name="Weinmeier T."/>
            <person name="Rattei T."/>
            <person name="Chu J.S."/>
            <person name="Gimenez G."/>
            <person name="Irimia M."/>
            <person name="Rigden D.J."/>
            <person name="Fitzpatrick D.A."/>
            <person name="Lorenzo-Morales J."/>
            <person name="Bateman A."/>
            <person name="Chiu C.H."/>
            <person name="Tang P."/>
            <person name="Hegemann P."/>
            <person name="Fromm H."/>
            <person name="Raoult D."/>
            <person name="Greub G."/>
            <person name="Miranda-Saavedra D."/>
            <person name="Chen N."/>
            <person name="Nash P."/>
            <person name="Ginger M.L."/>
            <person name="Horn M."/>
            <person name="Schaap P."/>
            <person name="Caler L."/>
            <person name="Loftus B."/>
        </authorList>
    </citation>
    <scope>NUCLEOTIDE SEQUENCE [LARGE SCALE GENOMIC DNA]</scope>
    <source>
        <strain evidence="3 4">Neff</strain>
    </source>
</reference>
<organism evidence="3 4">
    <name type="scientific">Acanthamoeba castellanii (strain ATCC 30010 / Neff)</name>
    <dbReference type="NCBI Taxonomy" id="1257118"/>
    <lineage>
        <taxon>Eukaryota</taxon>
        <taxon>Amoebozoa</taxon>
        <taxon>Discosea</taxon>
        <taxon>Longamoebia</taxon>
        <taxon>Centramoebida</taxon>
        <taxon>Acanthamoebidae</taxon>
        <taxon>Acanthamoeba</taxon>
    </lineage>
</organism>
<sequence>MEALLSPTLLKITSADPLGHSSFLVSELWFLLFLQIVYSYYLDWNILTLFIRLAQMVWLARTVGNPQQRQPATNFLCITNCYVIFMHLISRGHPFSINFIGKTVRASFFHLLLVDSIVALLELLMLHLLATVPPSTSRRTMPLWNYLGTNLAPN</sequence>
<gene>
    <name evidence="3" type="ORF">ACA1_038250</name>
</gene>